<dbReference type="AlphaFoldDB" id="A0A0G1HAR6"/>
<reference evidence="1 2" key="1">
    <citation type="journal article" date="2015" name="Nature">
        <title>rRNA introns, odd ribosomes, and small enigmatic genomes across a large radiation of phyla.</title>
        <authorList>
            <person name="Brown C.T."/>
            <person name="Hug L.A."/>
            <person name="Thomas B.C."/>
            <person name="Sharon I."/>
            <person name="Castelle C.J."/>
            <person name="Singh A."/>
            <person name="Wilkins M.J."/>
            <person name="Williams K.H."/>
            <person name="Banfield J.F."/>
        </authorList>
    </citation>
    <scope>NUCLEOTIDE SEQUENCE [LARGE SCALE GENOMIC DNA]</scope>
</reference>
<evidence type="ECO:0000313" key="1">
    <source>
        <dbReference type="EMBL" id="KKT43608.1"/>
    </source>
</evidence>
<name>A0A0G1HAR6_9BACT</name>
<dbReference type="InterPro" id="IPR029058">
    <property type="entry name" value="AB_hydrolase_fold"/>
</dbReference>
<dbReference type="EMBL" id="LCHW01000001">
    <property type="protein sequence ID" value="KKT43608.1"/>
    <property type="molecule type" value="Genomic_DNA"/>
</dbReference>
<protein>
    <recommendedName>
        <fullName evidence="3">PGAP1 family protein</fullName>
    </recommendedName>
</protein>
<proteinExistence type="predicted"/>
<comment type="caution">
    <text evidence="1">The sequence shown here is derived from an EMBL/GenBank/DDBJ whole genome shotgun (WGS) entry which is preliminary data.</text>
</comment>
<organism evidence="1 2">
    <name type="scientific">Candidatus Wolfebacteria bacterium GW2011_GWE2_44_13</name>
    <dbReference type="NCBI Taxonomy" id="1619017"/>
    <lineage>
        <taxon>Bacteria</taxon>
        <taxon>Candidatus Wolfeibacteriota</taxon>
    </lineage>
</organism>
<sequence>MKRLLYWAKDYVHMARHGLAMYFYSKPPQQYMDYVVAGKCPIIILPGILSRWAFMKPLADMLSHEGHSVYVVPALGNNLLHIEESARIVRALINEHDIRGAVIVAHSKGGLIGKQYMEFYNEDERVVGMVSLATPYTGSAMARIVPHKAFTELDPKSKAVAQLRSHTKANGRIISLIPEFDNHVWAEKGSWLEGAFDNIVLPVQGHHAIVFSRYAEAVVRQSIDRLSSAI</sequence>
<accession>A0A0G1HAR6</accession>
<evidence type="ECO:0008006" key="3">
    <source>
        <dbReference type="Google" id="ProtNLM"/>
    </source>
</evidence>
<dbReference type="SUPFAM" id="SSF53474">
    <property type="entry name" value="alpha/beta-Hydrolases"/>
    <property type="match status" value="1"/>
</dbReference>
<dbReference type="Proteomes" id="UP000034051">
    <property type="component" value="Unassembled WGS sequence"/>
</dbReference>
<dbReference type="Gene3D" id="3.40.50.1820">
    <property type="entry name" value="alpha/beta hydrolase"/>
    <property type="match status" value="1"/>
</dbReference>
<evidence type="ECO:0000313" key="2">
    <source>
        <dbReference type="Proteomes" id="UP000034051"/>
    </source>
</evidence>
<gene>
    <name evidence="1" type="ORF">UW32_C0001G0200</name>
</gene>